<protein>
    <recommendedName>
        <fullName evidence="4">Lipoprotein</fullName>
    </recommendedName>
</protein>
<evidence type="ECO:0000256" key="1">
    <source>
        <dbReference type="SAM" id="SignalP"/>
    </source>
</evidence>
<accession>A0A2S9IK03</accession>
<feature type="chain" id="PRO_5015404878" description="Lipoprotein" evidence="1">
    <location>
        <begin position="20"/>
        <end position="63"/>
    </location>
</feature>
<gene>
    <name evidence="2" type="ORF">C5748_24815</name>
</gene>
<proteinExistence type="predicted"/>
<evidence type="ECO:0000313" key="2">
    <source>
        <dbReference type="EMBL" id="PRD40860.1"/>
    </source>
</evidence>
<evidence type="ECO:0000313" key="3">
    <source>
        <dbReference type="Proteomes" id="UP000239434"/>
    </source>
</evidence>
<evidence type="ECO:0008006" key="4">
    <source>
        <dbReference type="Google" id="ProtNLM"/>
    </source>
</evidence>
<name>A0A2S9IK03_9HYPH</name>
<keyword evidence="1" id="KW-0732">Signal</keyword>
<comment type="caution">
    <text evidence="2">The sequence shown here is derived from an EMBL/GenBank/DDBJ whole genome shotgun (WGS) entry which is preliminary data.</text>
</comment>
<keyword evidence="3" id="KW-1185">Reference proteome</keyword>
<dbReference type="Proteomes" id="UP000239434">
    <property type="component" value="Unassembled WGS sequence"/>
</dbReference>
<dbReference type="RefSeq" id="WP_105745347.1">
    <property type="nucleotide sequence ID" value="NZ_PVBR01000029.1"/>
</dbReference>
<organism evidence="2 3">
    <name type="scientific">Phyllobacterium phragmitis</name>
    <dbReference type="NCBI Taxonomy" id="2670329"/>
    <lineage>
        <taxon>Bacteria</taxon>
        <taxon>Pseudomonadati</taxon>
        <taxon>Pseudomonadota</taxon>
        <taxon>Alphaproteobacteria</taxon>
        <taxon>Hyphomicrobiales</taxon>
        <taxon>Phyllobacteriaceae</taxon>
        <taxon>Phyllobacterium</taxon>
    </lineage>
</organism>
<sequence length="63" mass="6610">MGKVAILLSCLLLAGCGTSKVGFCAVSKAFRPTPATIAAMSEREVNEMLAHNEKGARLCGWKA</sequence>
<dbReference type="AlphaFoldDB" id="A0A2S9IK03"/>
<dbReference type="EMBL" id="PVBR01000029">
    <property type="protein sequence ID" value="PRD40860.1"/>
    <property type="molecule type" value="Genomic_DNA"/>
</dbReference>
<feature type="signal peptide" evidence="1">
    <location>
        <begin position="1"/>
        <end position="19"/>
    </location>
</feature>
<reference evidence="2 3" key="1">
    <citation type="submission" date="2018-02" db="EMBL/GenBank/DDBJ databases">
        <title>The draft genome of Phyllobacterium sp. 1N-3.</title>
        <authorList>
            <person name="Liu L."/>
            <person name="Li L."/>
            <person name="Zhang X."/>
            <person name="Wang T."/>
            <person name="Liang L."/>
        </authorList>
    </citation>
    <scope>NUCLEOTIDE SEQUENCE [LARGE SCALE GENOMIC DNA]</scope>
    <source>
        <strain evidence="2 3">1N-3</strain>
    </source>
</reference>
<dbReference type="PROSITE" id="PS51257">
    <property type="entry name" value="PROKAR_LIPOPROTEIN"/>
    <property type="match status" value="1"/>
</dbReference>